<dbReference type="Pfam" id="PF13454">
    <property type="entry name" value="NAD_binding_9"/>
    <property type="match status" value="1"/>
</dbReference>
<dbReference type="InterPro" id="IPR036188">
    <property type="entry name" value="FAD/NAD-bd_sf"/>
</dbReference>
<sequence length="468" mass="51825">MRITIIGAGFSGCALALQLADTRDDAVEVCVAGVPATFGRGVAYGEARPEHLLKVRARHLGIDPDNPDDFAEWLNLSTRARDAFLPRIAYGEYLHDRILTTREQSSNLSFFEHEVIAIEREPQGFRVFLADGSDFASDCVVLALGALPPQRLAGVGPRLARHARYIGWPWHEEALDRIQPDERVLIIGTGLTMADVVTSLHKRGHRGEIVALSRHGLLPLRHLPEAPAPIRLPPSVLHALRTRDVRRLLAAVRSLACAVPDWRSVVDALRPHTQAFWQGLPAVQRARFLRHLRTYWEACRHRLAPRVAAELDLLAVSGQLQVRAGRLLRAGLREDGVDVVIRHRFRKQTSVERFDRLVRATGLDTDITRTTHPLVTHMLDAGLVRADAHGLGIMVDDGLGVLDASGFTIPGLYCLGPLLRGHLWEITAVQELRTAAGALAQRLLEGDPCADRPRLPAWPWRADADRSG</sequence>
<dbReference type="PANTHER" id="PTHR40254">
    <property type="entry name" value="BLR0577 PROTEIN"/>
    <property type="match status" value="1"/>
</dbReference>
<dbReference type="PANTHER" id="PTHR40254:SF1">
    <property type="entry name" value="BLR0577 PROTEIN"/>
    <property type="match status" value="1"/>
</dbReference>
<dbReference type="OrthoDB" id="101972at2"/>
<accession>A0A4R5U1H2</accession>
<name>A0A4R5U1H2_9GAMM</name>
<protein>
    <submittedName>
        <fullName evidence="2">Pyridine nucleotide-disulfide oxidoreductase</fullName>
    </submittedName>
</protein>
<comment type="caution">
    <text evidence="2">The sequence shown here is derived from an EMBL/GenBank/DDBJ whole genome shotgun (WGS) entry which is preliminary data.</text>
</comment>
<evidence type="ECO:0000313" key="2">
    <source>
        <dbReference type="EMBL" id="TDK27439.1"/>
    </source>
</evidence>
<organism evidence="2 3">
    <name type="scientific">Luteimonas aestuarii</name>
    <dbReference type="NCBI Taxonomy" id="453837"/>
    <lineage>
        <taxon>Bacteria</taxon>
        <taxon>Pseudomonadati</taxon>
        <taxon>Pseudomonadota</taxon>
        <taxon>Gammaproteobacteria</taxon>
        <taxon>Lysobacterales</taxon>
        <taxon>Lysobacteraceae</taxon>
        <taxon>Luteimonas</taxon>
    </lineage>
</organism>
<dbReference type="AlphaFoldDB" id="A0A4R5U1H2"/>
<dbReference type="InterPro" id="IPR052189">
    <property type="entry name" value="L-asp_N-monooxygenase_NS-form"/>
</dbReference>
<evidence type="ECO:0000313" key="3">
    <source>
        <dbReference type="Proteomes" id="UP000294796"/>
    </source>
</evidence>
<keyword evidence="3" id="KW-1185">Reference proteome</keyword>
<dbReference type="Gene3D" id="3.50.50.60">
    <property type="entry name" value="FAD/NAD(P)-binding domain"/>
    <property type="match status" value="1"/>
</dbReference>
<feature type="domain" description="FAD-dependent urate hydroxylase HpyO/Asp monooxygenase CreE-like FAD/NAD(P)-binding" evidence="1">
    <location>
        <begin position="5"/>
        <end position="146"/>
    </location>
</feature>
<gene>
    <name evidence="2" type="ORF">E2F46_04415</name>
</gene>
<dbReference type="RefSeq" id="WP_133320858.1">
    <property type="nucleotide sequence ID" value="NZ_SMTF01000002.1"/>
</dbReference>
<proteinExistence type="predicted"/>
<dbReference type="EMBL" id="SMTF01000002">
    <property type="protein sequence ID" value="TDK27439.1"/>
    <property type="molecule type" value="Genomic_DNA"/>
</dbReference>
<reference evidence="2 3" key="1">
    <citation type="submission" date="2019-03" db="EMBL/GenBank/DDBJ databases">
        <title>Luteimonas zhaokaii sp.nov., isolated from the rectal contents of Plateau pika in Yushu, Qinghai Province, China.</title>
        <authorList>
            <person name="Zhang G."/>
        </authorList>
    </citation>
    <scope>NUCLEOTIDE SEQUENCE [LARGE SCALE GENOMIC DNA]</scope>
    <source>
        <strain evidence="2 3">B9</strain>
    </source>
</reference>
<dbReference type="InterPro" id="IPR038732">
    <property type="entry name" value="HpyO/CreE_NAD-binding"/>
</dbReference>
<dbReference type="Proteomes" id="UP000294796">
    <property type="component" value="Unassembled WGS sequence"/>
</dbReference>
<evidence type="ECO:0000259" key="1">
    <source>
        <dbReference type="Pfam" id="PF13454"/>
    </source>
</evidence>
<dbReference type="SUPFAM" id="SSF51905">
    <property type="entry name" value="FAD/NAD(P)-binding domain"/>
    <property type="match status" value="2"/>
</dbReference>